<dbReference type="Pfam" id="PF07799">
    <property type="entry name" value="DUF1643"/>
    <property type="match status" value="1"/>
</dbReference>
<dbReference type="InterPro" id="IPR012441">
    <property type="entry name" value="DUF1643"/>
</dbReference>
<dbReference type="EMBL" id="JAQIOY010000004">
    <property type="protein sequence ID" value="MDA7425783.1"/>
    <property type="molecule type" value="Genomic_DNA"/>
</dbReference>
<evidence type="ECO:0000313" key="1">
    <source>
        <dbReference type="EMBL" id="MDA7425783.1"/>
    </source>
</evidence>
<dbReference type="RefSeq" id="WP_271433139.1">
    <property type="nucleotide sequence ID" value="NZ_JAQIOY010000004.1"/>
</dbReference>
<comment type="caution">
    <text evidence="1">The sequence shown here is derived from an EMBL/GenBank/DDBJ whole genome shotgun (WGS) entry which is preliminary data.</text>
</comment>
<reference evidence="1 2" key="1">
    <citation type="submission" date="2023-01" db="EMBL/GenBank/DDBJ databases">
        <title>Thalassococcus onchidii sp. nov., isolated from a marine invertebrate from the South China Sea.</title>
        <authorList>
            <person name="Xu S."/>
            <person name="Liu Z."/>
            <person name="Xu Y."/>
        </authorList>
    </citation>
    <scope>NUCLEOTIDE SEQUENCE [LARGE SCALE GENOMIC DNA]</scope>
    <source>
        <strain evidence="1 2">KCTC 32084</strain>
    </source>
</reference>
<gene>
    <name evidence="1" type="ORF">PFY00_13705</name>
</gene>
<proteinExistence type="predicted"/>
<dbReference type="Proteomes" id="UP001210720">
    <property type="component" value="Unassembled WGS sequence"/>
</dbReference>
<evidence type="ECO:0000313" key="2">
    <source>
        <dbReference type="Proteomes" id="UP001210720"/>
    </source>
</evidence>
<protein>
    <submittedName>
        <fullName evidence="1">DUF1643 domain-containing protein</fullName>
    </submittedName>
</protein>
<organism evidence="1 2">
    <name type="scientific">Thalassococcus lentus</name>
    <dbReference type="NCBI Taxonomy" id="1210524"/>
    <lineage>
        <taxon>Bacteria</taxon>
        <taxon>Pseudomonadati</taxon>
        <taxon>Pseudomonadota</taxon>
        <taxon>Alphaproteobacteria</taxon>
        <taxon>Rhodobacterales</taxon>
        <taxon>Roseobacteraceae</taxon>
        <taxon>Thalassococcus</taxon>
    </lineage>
</organism>
<sequence>MIERAHQNQDQTSRAWYSSCEAYRYGLERRWSDGPSLLYVMLNPSTATEERNDPTIERCQRRAVALGFGALRIANLFAFRATKPQDLRKAKDPVGSDNDALLMDWAEQSDMTLAAWGVHGALLDRAAELAPRLPGDVRHLGLTRDGHPRHPLYVSYDTQPQAWPREARYP</sequence>
<keyword evidence="2" id="KW-1185">Reference proteome</keyword>
<accession>A0ABT4XUY6</accession>
<name>A0ABT4XUY6_9RHOB</name>